<dbReference type="FunFam" id="1.10.510.10:FF:000257">
    <property type="entry name" value="Calcium/calmodulin-dependent protein kinase type I"/>
    <property type="match status" value="1"/>
</dbReference>
<feature type="domain" description="Protein kinase" evidence="6">
    <location>
        <begin position="23"/>
        <end position="284"/>
    </location>
</feature>
<dbReference type="PROSITE" id="PS50011">
    <property type="entry name" value="PROTEIN_KINASE_DOM"/>
    <property type="match status" value="1"/>
</dbReference>
<keyword evidence="1 3" id="KW-0547">Nucleotide-binding</keyword>
<dbReference type="InterPro" id="IPR008271">
    <property type="entry name" value="Ser/Thr_kinase_AS"/>
</dbReference>
<feature type="binding site" evidence="3">
    <location>
        <position position="52"/>
    </location>
    <ligand>
        <name>ATP</name>
        <dbReference type="ChEBI" id="CHEBI:30616"/>
    </ligand>
</feature>
<protein>
    <submittedName>
        <fullName evidence="7">Calcium calmodulin-dependent protein kinase</fullName>
    </submittedName>
</protein>
<gene>
    <name evidence="7" type="ORF">NKR23_g4862</name>
</gene>
<keyword evidence="2 3" id="KW-0067">ATP-binding</keyword>
<dbReference type="SMART" id="SM00220">
    <property type="entry name" value="S_TKc"/>
    <property type="match status" value="1"/>
</dbReference>
<organism evidence="7 8">
    <name type="scientific">Pleurostoma richardsiae</name>
    <dbReference type="NCBI Taxonomy" id="41990"/>
    <lineage>
        <taxon>Eukaryota</taxon>
        <taxon>Fungi</taxon>
        <taxon>Dikarya</taxon>
        <taxon>Ascomycota</taxon>
        <taxon>Pezizomycotina</taxon>
        <taxon>Sordariomycetes</taxon>
        <taxon>Sordariomycetidae</taxon>
        <taxon>Calosphaeriales</taxon>
        <taxon>Pleurostomataceae</taxon>
        <taxon>Pleurostoma</taxon>
    </lineage>
</organism>
<dbReference type="GO" id="GO:0005524">
    <property type="term" value="F:ATP binding"/>
    <property type="evidence" value="ECO:0007669"/>
    <property type="project" value="UniProtKB-UniRule"/>
</dbReference>
<dbReference type="FunFam" id="3.30.200.20:FF:000153">
    <property type="entry name" value="Calcium/calmodulin-dependent protein kinase type I"/>
    <property type="match status" value="1"/>
</dbReference>
<feature type="compositionally biased region" description="Low complexity" evidence="5">
    <location>
        <begin position="360"/>
        <end position="372"/>
    </location>
</feature>
<evidence type="ECO:0000313" key="7">
    <source>
        <dbReference type="EMBL" id="KAJ9148636.1"/>
    </source>
</evidence>
<dbReference type="PANTHER" id="PTHR24347">
    <property type="entry name" value="SERINE/THREONINE-PROTEIN KINASE"/>
    <property type="match status" value="1"/>
</dbReference>
<dbReference type="Pfam" id="PF00069">
    <property type="entry name" value="Pkinase"/>
    <property type="match status" value="1"/>
</dbReference>
<comment type="caution">
    <text evidence="7">The sequence shown here is derived from an EMBL/GenBank/DDBJ whole genome shotgun (WGS) entry which is preliminary data.</text>
</comment>
<evidence type="ECO:0000313" key="8">
    <source>
        <dbReference type="Proteomes" id="UP001174694"/>
    </source>
</evidence>
<accession>A0AA38VRN7</accession>
<dbReference type="EMBL" id="JANBVO010000012">
    <property type="protein sequence ID" value="KAJ9148636.1"/>
    <property type="molecule type" value="Genomic_DNA"/>
</dbReference>
<dbReference type="InterPro" id="IPR011009">
    <property type="entry name" value="Kinase-like_dom_sf"/>
</dbReference>
<dbReference type="Gene3D" id="3.30.200.20">
    <property type="entry name" value="Phosphorylase Kinase, domain 1"/>
    <property type="match status" value="1"/>
</dbReference>
<dbReference type="SUPFAM" id="SSF56112">
    <property type="entry name" value="Protein kinase-like (PK-like)"/>
    <property type="match status" value="1"/>
</dbReference>
<name>A0AA38VRN7_9PEZI</name>
<dbReference type="PROSITE" id="PS00108">
    <property type="entry name" value="PROTEIN_KINASE_ST"/>
    <property type="match status" value="1"/>
</dbReference>
<evidence type="ECO:0000256" key="4">
    <source>
        <dbReference type="RuleBase" id="RU000304"/>
    </source>
</evidence>
<keyword evidence="7" id="KW-0808">Transferase</keyword>
<sequence length="452" mass="48995">MATTAPALGADGRPQPQIQPCRYKVGKTLGAGSYSVVKECVHIDTGRYYAAKVINKRLMAGREHMVRNEIAVLKKVSMGHQNILTLVDYFETMNNLYLVTDLALGGELFDRICRKGSYYESDAADLIRATLSAVAYLHDHGIVHRDLKPENLLFRTPEDNADLLIADFGLSRIMDEEQFHVLTTTCGTPGYMAPEIFKKTGHGKPVDLWALGVITYFLLCGYTPFDRDTDFEEMQAILNADYSFSPVEYWRGVSDAAKDFIRRCLTIDPGRRMTAHEALQHPFVAGYRGGEGGAPGGKGQNLLPTVKKNFNARRTLHAAIDTVRAINKLREGQLAGLMDGARSQEPARGGAAGTASALRQQNQNQQPQQQQNAGGEAPAGARKDDSGVSMASSGMERDSGYGTQAEMDASGDVAMGEAPPIQGVPAVLRPGSEANRVVETSKGLWSGVGSRG</sequence>
<evidence type="ECO:0000256" key="1">
    <source>
        <dbReference type="ARBA" id="ARBA00022741"/>
    </source>
</evidence>
<proteinExistence type="inferred from homology"/>
<keyword evidence="8" id="KW-1185">Reference proteome</keyword>
<dbReference type="InterPro" id="IPR017441">
    <property type="entry name" value="Protein_kinase_ATP_BS"/>
</dbReference>
<keyword evidence="7" id="KW-0418">Kinase</keyword>
<comment type="similarity">
    <text evidence="4">Belongs to the protein kinase superfamily.</text>
</comment>
<feature type="region of interest" description="Disordered" evidence="5">
    <location>
        <begin position="341"/>
        <end position="452"/>
    </location>
</feature>
<dbReference type="Gene3D" id="1.10.510.10">
    <property type="entry name" value="Transferase(Phosphotransferase) domain 1"/>
    <property type="match status" value="1"/>
</dbReference>
<dbReference type="Proteomes" id="UP001174694">
    <property type="component" value="Unassembled WGS sequence"/>
</dbReference>
<reference evidence="7" key="1">
    <citation type="submission" date="2022-07" db="EMBL/GenBank/DDBJ databases">
        <title>Fungi with potential for degradation of polypropylene.</title>
        <authorList>
            <person name="Gostincar C."/>
        </authorList>
    </citation>
    <scope>NUCLEOTIDE SEQUENCE</scope>
    <source>
        <strain evidence="7">EXF-13308</strain>
    </source>
</reference>
<evidence type="ECO:0000256" key="3">
    <source>
        <dbReference type="PROSITE-ProRule" id="PRU10141"/>
    </source>
</evidence>
<evidence type="ECO:0000256" key="2">
    <source>
        <dbReference type="ARBA" id="ARBA00022840"/>
    </source>
</evidence>
<keyword evidence="4" id="KW-0723">Serine/threonine-protein kinase</keyword>
<evidence type="ECO:0000256" key="5">
    <source>
        <dbReference type="SAM" id="MobiDB-lite"/>
    </source>
</evidence>
<dbReference type="GO" id="GO:0004674">
    <property type="term" value="F:protein serine/threonine kinase activity"/>
    <property type="evidence" value="ECO:0007669"/>
    <property type="project" value="UniProtKB-KW"/>
</dbReference>
<dbReference type="InterPro" id="IPR000719">
    <property type="entry name" value="Prot_kinase_dom"/>
</dbReference>
<dbReference type="CDD" id="cd05117">
    <property type="entry name" value="STKc_CAMK"/>
    <property type="match status" value="1"/>
</dbReference>
<dbReference type="AlphaFoldDB" id="A0AA38VRN7"/>
<dbReference type="PROSITE" id="PS00107">
    <property type="entry name" value="PROTEIN_KINASE_ATP"/>
    <property type="match status" value="1"/>
</dbReference>
<evidence type="ECO:0000259" key="6">
    <source>
        <dbReference type="PROSITE" id="PS50011"/>
    </source>
</evidence>